<dbReference type="Proteomes" id="UP001596415">
    <property type="component" value="Unassembled WGS sequence"/>
</dbReference>
<keyword evidence="2" id="KW-1185">Reference proteome</keyword>
<comment type="caution">
    <text evidence="1">The sequence shown here is derived from an EMBL/GenBank/DDBJ whole genome shotgun (WGS) entry which is preliminary data.</text>
</comment>
<name>A0ABW2MTB6_9FLAO</name>
<dbReference type="Gene3D" id="3.40.50.2000">
    <property type="entry name" value="Glycogen Phosphorylase B"/>
    <property type="match status" value="1"/>
</dbReference>
<dbReference type="Pfam" id="PF13692">
    <property type="entry name" value="Glyco_trans_1_4"/>
    <property type="match status" value="1"/>
</dbReference>
<sequence length="392" mass="44893">MMQLISIFKERGYTITFASTASISEKSQNLEELGISSETIELNSSSFDVFVKKLEPTIVLFDRYITEEQFGWRVAQMCPEALRILDTEDLHFLRKARQEAVKNNIPVTKAYLFTETAKREIASILRCDLSLIISEVEMQLLKETFKISEAFLLYLPFLIEPLAASEKLTLPTFDERHHFVTIGNMFHAPNVDSVLQLKKEIWPQIKKRLPKAELHVYGTYASQQIIQLHSKKEGFLIKGWAPSVREVMTHARVCVAPIRFGAGLKGKLIDAMQFGTPFVTTQMGAEGIFTSESTLAYTEDNNEKFVDTAVTLYSNKKDWLVGQRLGFATIESRFRKKSFEPILMERIKHLLTKLSSHRNQNFIGQVLQHHTLQSSKYLSKWIEEKNKASGMS</sequence>
<dbReference type="RefSeq" id="WP_380218065.1">
    <property type="nucleotide sequence ID" value="NZ_JBHTBN010000005.1"/>
</dbReference>
<evidence type="ECO:0000313" key="2">
    <source>
        <dbReference type="Proteomes" id="UP001596415"/>
    </source>
</evidence>
<gene>
    <name evidence="1" type="ORF">ACFQO1_10755</name>
</gene>
<dbReference type="EMBL" id="JBHTBN010000005">
    <property type="protein sequence ID" value="MFC7358171.1"/>
    <property type="molecule type" value="Genomic_DNA"/>
</dbReference>
<reference evidence="2" key="1">
    <citation type="journal article" date="2019" name="Int. J. Syst. Evol. Microbiol.">
        <title>The Global Catalogue of Microorganisms (GCM) 10K type strain sequencing project: providing services to taxonomists for standard genome sequencing and annotation.</title>
        <authorList>
            <consortium name="The Broad Institute Genomics Platform"/>
            <consortium name="The Broad Institute Genome Sequencing Center for Infectious Disease"/>
            <person name="Wu L."/>
            <person name="Ma J."/>
        </authorList>
    </citation>
    <scope>NUCLEOTIDE SEQUENCE [LARGE SCALE GENOMIC DNA]</scope>
    <source>
        <strain evidence="2">CGMCC 1.16306</strain>
    </source>
</reference>
<proteinExistence type="predicted"/>
<evidence type="ECO:0000313" key="1">
    <source>
        <dbReference type="EMBL" id="MFC7358171.1"/>
    </source>
</evidence>
<accession>A0ABW2MTB6</accession>
<dbReference type="SUPFAM" id="SSF53756">
    <property type="entry name" value="UDP-Glycosyltransferase/glycogen phosphorylase"/>
    <property type="match status" value="1"/>
</dbReference>
<protein>
    <submittedName>
        <fullName evidence="1">Glycosyltransferase</fullName>
    </submittedName>
</protein>
<organism evidence="1 2">
    <name type="scientific">Jejudonia soesokkakensis</name>
    <dbReference type="NCBI Taxonomy" id="1323432"/>
    <lineage>
        <taxon>Bacteria</taxon>
        <taxon>Pseudomonadati</taxon>
        <taxon>Bacteroidota</taxon>
        <taxon>Flavobacteriia</taxon>
        <taxon>Flavobacteriales</taxon>
        <taxon>Flavobacteriaceae</taxon>
        <taxon>Jejudonia</taxon>
    </lineage>
</organism>